<comment type="caution">
    <text evidence="1">The sequence shown here is derived from an EMBL/GenBank/DDBJ whole genome shotgun (WGS) entry which is preliminary data.</text>
</comment>
<protein>
    <submittedName>
        <fullName evidence="1">Uncharacterized protein</fullName>
    </submittedName>
</protein>
<reference evidence="1" key="2">
    <citation type="submission" date="2020-11" db="EMBL/GenBank/DDBJ databases">
        <authorList>
            <person name="McCartney M.A."/>
            <person name="Auch B."/>
            <person name="Kono T."/>
            <person name="Mallez S."/>
            <person name="Becker A."/>
            <person name="Gohl D.M."/>
            <person name="Silverstein K.A.T."/>
            <person name="Koren S."/>
            <person name="Bechman K.B."/>
            <person name="Herman A."/>
            <person name="Abrahante J.E."/>
            <person name="Garbe J."/>
        </authorList>
    </citation>
    <scope>NUCLEOTIDE SEQUENCE</scope>
    <source>
        <strain evidence="1">Duluth1</strain>
        <tissue evidence="1">Whole animal</tissue>
    </source>
</reference>
<organism evidence="1 2">
    <name type="scientific">Dreissena polymorpha</name>
    <name type="common">Zebra mussel</name>
    <name type="synonym">Mytilus polymorpha</name>
    <dbReference type="NCBI Taxonomy" id="45954"/>
    <lineage>
        <taxon>Eukaryota</taxon>
        <taxon>Metazoa</taxon>
        <taxon>Spiralia</taxon>
        <taxon>Lophotrochozoa</taxon>
        <taxon>Mollusca</taxon>
        <taxon>Bivalvia</taxon>
        <taxon>Autobranchia</taxon>
        <taxon>Heteroconchia</taxon>
        <taxon>Euheterodonta</taxon>
        <taxon>Imparidentia</taxon>
        <taxon>Neoheterodontei</taxon>
        <taxon>Myida</taxon>
        <taxon>Dreissenoidea</taxon>
        <taxon>Dreissenidae</taxon>
        <taxon>Dreissena</taxon>
    </lineage>
</organism>
<dbReference type="EMBL" id="JAIWYP010000015">
    <property type="protein sequence ID" value="KAH3701357.1"/>
    <property type="molecule type" value="Genomic_DNA"/>
</dbReference>
<name>A0A9D4BQF2_DREPO</name>
<evidence type="ECO:0000313" key="2">
    <source>
        <dbReference type="Proteomes" id="UP000828390"/>
    </source>
</evidence>
<keyword evidence="2" id="KW-1185">Reference proteome</keyword>
<sequence length="117" mass="13028">MYCLEDEDIWQWLKMLNVGYSLEGTTCSAEKMMTSEHGEGCWTAGVHFFDTEGVQHVKDNPAKYQGSPLLMSYERAGNSVAYPVDVIEASYDINCVCKQAYTINVIEASYALAGIHS</sequence>
<dbReference type="Proteomes" id="UP000828390">
    <property type="component" value="Unassembled WGS sequence"/>
</dbReference>
<reference evidence="1" key="1">
    <citation type="journal article" date="2019" name="bioRxiv">
        <title>The Genome of the Zebra Mussel, Dreissena polymorpha: A Resource for Invasive Species Research.</title>
        <authorList>
            <person name="McCartney M.A."/>
            <person name="Auch B."/>
            <person name="Kono T."/>
            <person name="Mallez S."/>
            <person name="Zhang Y."/>
            <person name="Obille A."/>
            <person name="Becker A."/>
            <person name="Abrahante J.E."/>
            <person name="Garbe J."/>
            <person name="Badalamenti J.P."/>
            <person name="Herman A."/>
            <person name="Mangelson H."/>
            <person name="Liachko I."/>
            <person name="Sullivan S."/>
            <person name="Sone E.D."/>
            <person name="Koren S."/>
            <person name="Silverstein K.A.T."/>
            <person name="Beckman K.B."/>
            <person name="Gohl D.M."/>
        </authorList>
    </citation>
    <scope>NUCLEOTIDE SEQUENCE</scope>
    <source>
        <strain evidence="1">Duluth1</strain>
        <tissue evidence="1">Whole animal</tissue>
    </source>
</reference>
<proteinExistence type="predicted"/>
<gene>
    <name evidence="1" type="ORF">DPMN_076342</name>
</gene>
<dbReference type="AlphaFoldDB" id="A0A9D4BQF2"/>
<accession>A0A9D4BQF2</accession>
<evidence type="ECO:0000313" key="1">
    <source>
        <dbReference type="EMBL" id="KAH3701357.1"/>
    </source>
</evidence>